<feature type="transmembrane region" description="Helical" evidence="6">
    <location>
        <begin position="125"/>
        <end position="146"/>
    </location>
</feature>
<keyword evidence="5 6" id="KW-0472">Membrane</keyword>
<dbReference type="Pfam" id="PF00892">
    <property type="entry name" value="EamA"/>
    <property type="match status" value="2"/>
</dbReference>
<feature type="domain" description="EamA" evidence="7">
    <location>
        <begin position="186"/>
        <end position="322"/>
    </location>
</feature>
<dbReference type="GO" id="GO:0016020">
    <property type="term" value="C:membrane"/>
    <property type="evidence" value="ECO:0007669"/>
    <property type="project" value="UniProtKB-SubCell"/>
</dbReference>
<dbReference type="PANTHER" id="PTHR32322">
    <property type="entry name" value="INNER MEMBRANE TRANSPORTER"/>
    <property type="match status" value="1"/>
</dbReference>
<evidence type="ECO:0000313" key="8">
    <source>
        <dbReference type="EMBL" id="SEH56550.1"/>
    </source>
</evidence>
<comment type="similarity">
    <text evidence="2">Belongs to the EamA transporter family.</text>
</comment>
<evidence type="ECO:0000256" key="1">
    <source>
        <dbReference type="ARBA" id="ARBA00004141"/>
    </source>
</evidence>
<proteinExistence type="inferred from homology"/>
<feature type="transmembrane region" description="Helical" evidence="6">
    <location>
        <begin position="158"/>
        <end position="176"/>
    </location>
</feature>
<evidence type="ECO:0000256" key="5">
    <source>
        <dbReference type="ARBA" id="ARBA00023136"/>
    </source>
</evidence>
<evidence type="ECO:0000259" key="7">
    <source>
        <dbReference type="Pfam" id="PF00892"/>
    </source>
</evidence>
<protein>
    <submittedName>
        <fullName evidence="8">Permease of the drug/metabolite transporter (DMT) superfamily</fullName>
    </submittedName>
</protein>
<dbReference type="Proteomes" id="UP000199371">
    <property type="component" value="Unassembled WGS sequence"/>
</dbReference>
<reference evidence="9" key="1">
    <citation type="submission" date="2016-10" db="EMBL/GenBank/DDBJ databases">
        <authorList>
            <person name="Varghese N."/>
            <person name="Submissions S."/>
        </authorList>
    </citation>
    <scope>NUCLEOTIDE SEQUENCE [LARGE SCALE GENOMIC DNA]</scope>
    <source>
        <strain evidence="9">DSM 17616</strain>
    </source>
</reference>
<feature type="transmembrane region" description="Helical" evidence="6">
    <location>
        <begin position="283"/>
        <end position="302"/>
    </location>
</feature>
<feature type="transmembrane region" description="Helical" evidence="6">
    <location>
        <begin position="188"/>
        <end position="204"/>
    </location>
</feature>
<feature type="transmembrane region" description="Helical" evidence="6">
    <location>
        <begin position="36"/>
        <end position="56"/>
    </location>
</feature>
<evidence type="ECO:0000256" key="3">
    <source>
        <dbReference type="ARBA" id="ARBA00022692"/>
    </source>
</evidence>
<organism evidence="8 9">
    <name type="scientific">Rheinheimera pacifica</name>
    <dbReference type="NCBI Taxonomy" id="173990"/>
    <lineage>
        <taxon>Bacteria</taxon>
        <taxon>Pseudomonadati</taxon>
        <taxon>Pseudomonadota</taxon>
        <taxon>Gammaproteobacteria</taxon>
        <taxon>Chromatiales</taxon>
        <taxon>Chromatiaceae</taxon>
        <taxon>Rheinheimera</taxon>
    </lineage>
</organism>
<dbReference type="PANTHER" id="PTHR32322:SF2">
    <property type="entry name" value="EAMA DOMAIN-CONTAINING PROTEIN"/>
    <property type="match status" value="1"/>
</dbReference>
<evidence type="ECO:0000256" key="4">
    <source>
        <dbReference type="ARBA" id="ARBA00022989"/>
    </source>
</evidence>
<dbReference type="SUPFAM" id="SSF103481">
    <property type="entry name" value="Multidrug resistance efflux transporter EmrE"/>
    <property type="match status" value="2"/>
</dbReference>
<sequence>MALNLLLVDIYFIYETNKLYGKLNCQSNTMSRQSPFVTILLLLISIFCWGSVFPVSKLVLDQMSQNSLVVWRFSIAALCLLGYILLKGERWPTLAWQQYTWLIAISLVGVGGFNLLLFTGVKHTAATNGALVMALSPLVTSLLVAALSRKWLSRSQSVSLVIGLAGVLLVITKGSWQALLQFEFNRGDITIIAAMLLWSAYTTASQKMTTWLPLLPFTLISMLAGDAFILGFNSIQGDIHPITELLQLPLQGVLAVFYIGVFGTVIGYLFFLNAVQRLGSAPAALFFNLIPVCAALTALLMGQKVTSIQVTGMAVVLLGLMLPQLLKLIRQRKTAQIPVNQ</sequence>
<feature type="transmembrane region" description="Helical" evidence="6">
    <location>
        <begin position="68"/>
        <end position="86"/>
    </location>
</feature>
<feature type="transmembrane region" description="Helical" evidence="6">
    <location>
        <begin position="211"/>
        <end position="232"/>
    </location>
</feature>
<gene>
    <name evidence="8" type="ORF">SAMN05660691_00182</name>
</gene>
<feature type="transmembrane region" description="Helical" evidence="6">
    <location>
        <begin position="98"/>
        <end position="119"/>
    </location>
</feature>
<feature type="domain" description="EamA" evidence="7">
    <location>
        <begin position="38"/>
        <end position="171"/>
    </location>
</feature>
<evidence type="ECO:0000256" key="2">
    <source>
        <dbReference type="ARBA" id="ARBA00007362"/>
    </source>
</evidence>
<accession>A0A1H6J3P4</accession>
<feature type="transmembrane region" description="Helical" evidence="6">
    <location>
        <begin position="308"/>
        <end position="326"/>
    </location>
</feature>
<dbReference type="AlphaFoldDB" id="A0A1H6J3P4"/>
<keyword evidence="4 6" id="KW-1133">Transmembrane helix</keyword>
<dbReference type="EMBL" id="FNXF01000001">
    <property type="protein sequence ID" value="SEH56550.1"/>
    <property type="molecule type" value="Genomic_DNA"/>
</dbReference>
<feature type="transmembrane region" description="Helical" evidence="6">
    <location>
        <begin position="252"/>
        <end position="271"/>
    </location>
</feature>
<dbReference type="InterPro" id="IPR000620">
    <property type="entry name" value="EamA_dom"/>
</dbReference>
<name>A0A1H6J3P4_9GAMM</name>
<evidence type="ECO:0000256" key="6">
    <source>
        <dbReference type="SAM" id="Phobius"/>
    </source>
</evidence>
<dbReference type="InterPro" id="IPR037185">
    <property type="entry name" value="EmrE-like"/>
</dbReference>
<comment type="subcellular location">
    <subcellularLocation>
        <location evidence="1">Membrane</location>
        <topology evidence="1">Multi-pass membrane protein</topology>
    </subcellularLocation>
</comment>
<keyword evidence="3 6" id="KW-0812">Transmembrane</keyword>
<keyword evidence="9" id="KW-1185">Reference proteome</keyword>
<dbReference type="STRING" id="173990.SAMN05660691_00182"/>
<evidence type="ECO:0000313" key="9">
    <source>
        <dbReference type="Proteomes" id="UP000199371"/>
    </source>
</evidence>
<dbReference type="InterPro" id="IPR050638">
    <property type="entry name" value="AA-Vitamin_Transporters"/>
</dbReference>